<dbReference type="AlphaFoldDB" id="A0A8J1XKE3"/>
<proteinExistence type="predicted"/>
<accession>A0A8J1XKE3</accession>
<evidence type="ECO:0000313" key="2">
    <source>
        <dbReference type="Proteomes" id="UP000749559"/>
    </source>
</evidence>
<sequence>MQWLIGMPGSMVPPLSFKWFTDKSEQVTELVMQWLIGMPGSMVQPLSFKWLTDKSEQVTELVMQWLIGMPGSMVPPLSFKWLTDKVNGSPNWVQKCLQITPCPHTLIHHIFL</sequence>
<reference evidence="1" key="1">
    <citation type="submission" date="2022-03" db="EMBL/GenBank/DDBJ databases">
        <authorList>
            <person name="Martin C."/>
        </authorList>
    </citation>
    <scope>NUCLEOTIDE SEQUENCE</scope>
</reference>
<gene>
    <name evidence="1" type="ORF">OFUS_LOCUS22320</name>
</gene>
<organism evidence="1 2">
    <name type="scientific">Owenia fusiformis</name>
    <name type="common">Polychaete worm</name>
    <dbReference type="NCBI Taxonomy" id="6347"/>
    <lineage>
        <taxon>Eukaryota</taxon>
        <taxon>Metazoa</taxon>
        <taxon>Spiralia</taxon>
        <taxon>Lophotrochozoa</taxon>
        <taxon>Annelida</taxon>
        <taxon>Polychaeta</taxon>
        <taxon>Sedentaria</taxon>
        <taxon>Canalipalpata</taxon>
        <taxon>Sabellida</taxon>
        <taxon>Oweniida</taxon>
        <taxon>Oweniidae</taxon>
        <taxon>Owenia</taxon>
    </lineage>
</organism>
<comment type="caution">
    <text evidence="1">The sequence shown here is derived from an EMBL/GenBank/DDBJ whole genome shotgun (WGS) entry which is preliminary data.</text>
</comment>
<keyword evidence="2" id="KW-1185">Reference proteome</keyword>
<dbReference type="EMBL" id="CAIIXF020000011">
    <property type="protein sequence ID" value="CAH1798145.1"/>
    <property type="molecule type" value="Genomic_DNA"/>
</dbReference>
<dbReference type="Proteomes" id="UP000749559">
    <property type="component" value="Unassembled WGS sequence"/>
</dbReference>
<evidence type="ECO:0000313" key="1">
    <source>
        <dbReference type="EMBL" id="CAH1798145.1"/>
    </source>
</evidence>
<protein>
    <submittedName>
        <fullName evidence="1">Uncharacterized protein</fullName>
    </submittedName>
</protein>
<name>A0A8J1XKE3_OWEFU</name>